<dbReference type="GO" id="GO:0045892">
    <property type="term" value="P:negative regulation of DNA-templated transcription"/>
    <property type="evidence" value="ECO:0007669"/>
    <property type="project" value="InterPro"/>
</dbReference>
<comment type="caution">
    <text evidence="5">The sequence shown here is derived from an EMBL/GenBank/DDBJ whole genome shotgun (WGS) entry which is preliminary data.</text>
</comment>
<dbReference type="Proteomes" id="UP000032582">
    <property type="component" value="Unassembled WGS sequence"/>
</dbReference>
<gene>
    <name evidence="5" type="primary">treR</name>
    <name evidence="5" type="ORF">UA45_12045</name>
</gene>
<dbReference type="GO" id="GO:0000976">
    <property type="term" value="F:transcription cis-regulatory region binding"/>
    <property type="evidence" value="ECO:0007669"/>
    <property type="project" value="TreeGrafter"/>
</dbReference>
<dbReference type="SUPFAM" id="SSF53822">
    <property type="entry name" value="Periplasmic binding protein-like I"/>
    <property type="match status" value="1"/>
</dbReference>
<evidence type="ECO:0000313" key="5">
    <source>
        <dbReference type="EMBL" id="KJF77546.1"/>
    </source>
</evidence>
<dbReference type="InterPro" id="IPR012771">
    <property type="entry name" value="Trehalos_R_gpbac"/>
</dbReference>
<name>A0A0D8L8T4_MORMO</name>
<dbReference type="NCBIfam" id="TIGR02405">
    <property type="entry name" value="trehalos_R_Ecol"/>
    <property type="match status" value="1"/>
</dbReference>
<protein>
    <submittedName>
        <fullName evidence="5">Trehalose repressor</fullName>
    </submittedName>
</protein>
<dbReference type="Gene3D" id="1.10.260.40">
    <property type="entry name" value="lambda repressor-like DNA-binding domains"/>
    <property type="match status" value="1"/>
</dbReference>
<dbReference type="InterPro" id="IPR000843">
    <property type="entry name" value="HTH_LacI"/>
</dbReference>
<evidence type="ECO:0000313" key="6">
    <source>
        <dbReference type="Proteomes" id="UP000032582"/>
    </source>
</evidence>
<proteinExistence type="predicted"/>
<feature type="domain" description="HTH lacI-type" evidence="4">
    <location>
        <begin position="4"/>
        <end position="58"/>
    </location>
</feature>
<dbReference type="PATRIC" id="fig|582.24.peg.3794"/>
<organism evidence="5 6">
    <name type="scientific">Morganella morganii</name>
    <name type="common">Proteus morganii</name>
    <dbReference type="NCBI Taxonomy" id="582"/>
    <lineage>
        <taxon>Bacteria</taxon>
        <taxon>Pseudomonadati</taxon>
        <taxon>Pseudomonadota</taxon>
        <taxon>Gammaproteobacteria</taxon>
        <taxon>Enterobacterales</taxon>
        <taxon>Morganellaceae</taxon>
        <taxon>Morganella</taxon>
    </lineage>
</organism>
<dbReference type="Pfam" id="PF00356">
    <property type="entry name" value="LacI"/>
    <property type="match status" value="1"/>
</dbReference>
<dbReference type="AlphaFoldDB" id="A0A0D8L8T4"/>
<evidence type="ECO:0000256" key="1">
    <source>
        <dbReference type="ARBA" id="ARBA00023015"/>
    </source>
</evidence>
<evidence type="ECO:0000256" key="3">
    <source>
        <dbReference type="ARBA" id="ARBA00023163"/>
    </source>
</evidence>
<reference evidence="5 6" key="1">
    <citation type="submission" date="2015-02" db="EMBL/GenBank/DDBJ databases">
        <title>Whole genome shotgun sequencing of cultured foodborne pathogen.</title>
        <authorList>
            <person name="Timme R."/>
            <person name="Allard M.W."/>
            <person name="Strain E."/>
            <person name="Evans P.S."/>
            <person name="Brown E."/>
        </authorList>
    </citation>
    <scope>NUCLEOTIDE SEQUENCE [LARGE SCALE GENOMIC DNA]</scope>
    <source>
        <strain evidence="5 6">GCSL-TSO-24</strain>
    </source>
</reference>
<sequence>MKKLTIKDIAAICNVGKSTVSRVINNEQNVNEETRRKVLAVIEQNNFTPSKSARAMRGLTGRTFGIIVTRLDSYSENQAIRAMLPVLYKNNIDPIILESQFDPAKVDEHLSMLERRKVDGVILFAFTGLDREQLASWQKNIVVIARQFEGYTCVCNDDSGTVNHLMNYLHQEKNFTAISYIGVNEHDETTGLLRYQSYKHYCEKYNIVSDAALGELNYESGYLLAENIVLKRPQAILCATESLAFGVKKYLLHHQINTIFVACIGRNDLLTFLFPDVKTCRLGISETGQKSVNLLIDMVNGNFSPKIHLVPSPSFTC</sequence>
<dbReference type="Gene3D" id="3.40.50.2300">
    <property type="match status" value="2"/>
</dbReference>
<dbReference type="PANTHER" id="PTHR30146:SF146">
    <property type="entry name" value="HTH-TYPE TRANSCRIPTIONAL REGULATOR TRER"/>
    <property type="match status" value="1"/>
</dbReference>
<evidence type="ECO:0000259" key="4">
    <source>
        <dbReference type="PROSITE" id="PS50932"/>
    </source>
</evidence>
<accession>A0A0D8L8T4</accession>
<dbReference type="Pfam" id="PF13377">
    <property type="entry name" value="Peripla_BP_3"/>
    <property type="match status" value="1"/>
</dbReference>
<dbReference type="InterPro" id="IPR010982">
    <property type="entry name" value="Lambda_DNA-bd_dom_sf"/>
</dbReference>
<evidence type="ECO:0000256" key="2">
    <source>
        <dbReference type="ARBA" id="ARBA00023125"/>
    </source>
</evidence>
<dbReference type="PROSITE" id="PS50932">
    <property type="entry name" value="HTH_LACI_2"/>
    <property type="match status" value="1"/>
</dbReference>
<dbReference type="CDD" id="cd01392">
    <property type="entry name" value="HTH_LacI"/>
    <property type="match status" value="1"/>
</dbReference>
<keyword evidence="2" id="KW-0238">DNA-binding</keyword>
<keyword evidence="1" id="KW-0805">Transcription regulation</keyword>
<keyword evidence="3" id="KW-0804">Transcription</keyword>
<dbReference type="SMART" id="SM00354">
    <property type="entry name" value="HTH_LACI"/>
    <property type="match status" value="1"/>
</dbReference>
<dbReference type="PANTHER" id="PTHR30146">
    <property type="entry name" value="LACI-RELATED TRANSCRIPTIONAL REPRESSOR"/>
    <property type="match status" value="1"/>
</dbReference>
<dbReference type="CDD" id="cd01542">
    <property type="entry name" value="PBP1_TreR-like"/>
    <property type="match status" value="1"/>
</dbReference>
<dbReference type="InterPro" id="IPR046335">
    <property type="entry name" value="LacI/GalR-like_sensor"/>
</dbReference>
<dbReference type="SUPFAM" id="SSF47413">
    <property type="entry name" value="lambda repressor-like DNA-binding domains"/>
    <property type="match status" value="1"/>
</dbReference>
<dbReference type="InterPro" id="IPR028082">
    <property type="entry name" value="Peripla_BP_I"/>
</dbReference>
<dbReference type="EMBL" id="JZSH01000132">
    <property type="protein sequence ID" value="KJF77546.1"/>
    <property type="molecule type" value="Genomic_DNA"/>
</dbReference>
<dbReference type="GO" id="GO:0005991">
    <property type="term" value="P:trehalose metabolic process"/>
    <property type="evidence" value="ECO:0007669"/>
    <property type="project" value="InterPro"/>
</dbReference>
<dbReference type="GO" id="GO:0003700">
    <property type="term" value="F:DNA-binding transcription factor activity"/>
    <property type="evidence" value="ECO:0007669"/>
    <property type="project" value="TreeGrafter"/>
</dbReference>